<sequence>MFHVPVSLRSFTELCLAWSNVIRGISFIPGNQKTLMKNNCLLRIIGKILLLCMPSEETLIKLDYEKTDDIRAFLKDVINQLRDDAFTALSFIAGPQLDLFELDSGISYPIFSALLLWTVSNSNSSRDPLVQDGTISSRDYCLEIIAKMSVNEQNVDLLLSAGSDQIIERFVIIVSELLHVGEDTHIREFALVIMAAVCDGSELACICAALKTNIVKTVLTFLEYAVNTKGFDYRNDEELIGTTIGMLNKAVSLLESMVQYEICRKPFIMNIYKLVNLTSSPYMDPQLITRLDAIIHIVHPGYDLRNRLSEARNFVIPKL</sequence>
<organism evidence="1 2">
    <name type="scientific">Panagrolaimus sp. PS1159</name>
    <dbReference type="NCBI Taxonomy" id="55785"/>
    <lineage>
        <taxon>Eukaryota</taxon>
        <taxon>Metazoa</taxon>
        <taxon>Ecdysozoa</taxon>
        <taxon>Nematoda</taxon>
        <taxon>Chromadorea</taxon>
        <taxon>Rhabditida</taxon>
        <taxon>Tylenchina</taxon>
        <taxon>Panagrolaimomorpha</taxon>
        <taxon>Panagrolaimoidea</taxon>
        <taxon>Panagrolaimidae</taxon>
        <taxon>Panagrolaimus</taxon>
    </lineage>
</organism>
<name>A0AC35GH78_9BILA</name>
<protein>
    <submittedName>
        <fullName evidence="2">SWI/SNF-like complex subunit BAF250 C-terminal domain-containing protein</fullName>
    </submittedName>
</protein>
<proteinExistence type="predicted"/>
<dbReference type="Proteomes" id="UP000887580">
    <property type="component" value="Unplaced"/>
</dbReference>
<accession>A0AC35GH78</accession>
<reference evidence="2" key="1">
    <citation type="submission" date="2022-11" db="UniProtKB">
        <authorList>
            <consortium name="WormBaseParasite"/>
        </authorList>
    </citation>
    <scope>IDENTIFICATION</scope>
</reference>
<dbReference type="WBParaSite" id="PS1159_v2.g5280.t1">
    <property type="protein sequence ID" value="PS1159_v2.g5280.t1"/>
    <property type="gene ID" value="PS1159_v2.g5280"/>
</dbReference>
<evidence type="ECO:0000313" key="1">
    <source>
        <dbReference type="Proteomes" id="UP000887580"/>
    </source>
</evidence>
<evidence type="ECO:0000313" key="2">
    <source>
        <dbReference type="WBParaSite" id="PS1159_v2.g5280.t1"/>
    </source>
</evidence>